<dbReference type="VEuPathDB" id="VectorBase:AARA21_004610"/>
<dbReference type="PANTHER" id="PTHR21680:SF0">
    <property type="entry name" value="COILED-COIL DOMAIN-CONTAINING PROTEIN 124"/>
    <property type="match status" value="1"/>
</dbReference>
<dbReference type="Pfam" id="PF06244">
    <property type="entry name" value="Ccdc124"/>
    <property type="match status" value="1"/>
</dbReference>
<evidence type="ECO:0000256" key="4">
    <source>
        <dbReference type="SAM" id="MobiDB-lite"/>
    </source>
</evidence>
<evidence type="ECO:0000313" key="7">
    <source>
        <dbReference type="Proteomes" id="UP000075840"/>
    </source>
</evidence>
<evidence type="ECO:0000256" key="1">
    <source>
        <dbReference type="ARBA" id="ARBA00004214"/>
    </source>
</evidence>
<evidence type="ECO:0000256" key="2">
    <source>
        <dbReference type="ARBA" id="ARBA00008296"/>
    </source>
</evidence>
<feature type="compositionally biased region" description="Basic and acidic residues" evidence="4">
    <location>
        <begin position="12"/>
        <end position="71"/>
    </location>
</feature>
<dbReference type="VEuPathDB" id="VectorBase:AARA009694"/>
<organism evidence="6 7">
    <name type="scientific">Anopheles arabiensis</name>
    <name type="common">Mosquito</name>
    <dbReference type="NCBI Taxonomy" id="7173"/>
    <lineage>
        <taxon>Eukaryota</taxon>
        <taxon>Metazoa</taxon>
        <taxon>Ecdysozoa</taxon>
        <taxon>Arthropoda</taxon>
        <taxon>Hexapoda</taxon>
        <taxon>Insecta</taxon>
        <taxon>Pterygota</taxon>
        <taxon>Neoptera</taxon>
        <taxon>Endopterygota</taxon>
        <taxon>Diptera</taxon>
        <taxon>Nematocera</taxon>
        <taxon>Culicoidea</taxon>
        <taxon>Culicidae</taxon>
        <taxon>Anophelinae</taxon>
        <taxon>Anopheles</taxon>
    </lineage>
</organism>
<dbReference type="KEGG" id="aara:120895548"/>
<dbReference type="InterPro" id="IPR010422">
    <property type="entry name" value="Ccdc124/Oxs1"/>
</dbReference>
<evidence type="ECO:0000259" key="5">
    <source>
        <dbReference type="Pfam" id="PF06244"/>
    </source>
</evidence>
<dbReference type="RefSeq" id="XP_040154969.1">
    <property type="nucleotide sequence ID" value="XM_040299035.1"/>
</dbReference>
<keyword evidence="7" id="KW-1185">Reference proteome</keyword>
<dbReference type="EMBL" id="APCN01002584">
    <property type="status" value="NOT_ANNOTATED_CDS"/>
    <property type="molecule type" value="Genomic_DNA"/>
</dbReference>
<evidence type="ECO:0000256" key="3">
    <source>
        <dbReference type="ARBA" id="ARBA00023054"/>
    </source>
</evidence>
<dbReference type="GO" id="GO:0030496">
    <property type="term" value="C:midbody"/>
    <property type="evidence" value="ECO:0007669"/>
    <property type="project" value="UniProtKB-SubCell"/>
</dbReference>
<dbReference type="GO" id="GO:0003713">
    <property type="term" value="F:transcription coactivator activity"/>
    <property type="evidence" value="ECO:0007669"/>
    <property type="project" value="TreeGrafter"/>
</dbReference>
<comment type="similarity">
    <text evidence="2">Belongs to the CCDC124 family.</text>
</comment>
<dbReference type="GeneID" id="120895548"/>
<reference evidence="6" key="1">
    <citation type="submission" date="2022-08" db="UniProtKB">
        <authorList>
            <consortium name="EnsemblMetazoa"/>
        </authorList>
    </citation>
    <scope>IDENTIFICATION</scope>
    <source>
        <strain evidence="6">Dongola</strain>
    </source>
</reference>
<keyword evidence="3" id="KW-0175">Coiled coil</keyword>
<name>A0A182I7Y4_ANOAR</name>
<dbReference type="AlphaFoldDB" id="A0A182I7Y4"/>
<comment type="subcellular location">
    <subcellularLocation>
        <location evidence="1">Midbody</location>
    </subcellularLocation>
</comment>
<feature type="domain" description="Coiled-coil" evidence="5">
    <location>
        <begin position="129"/>
        <end position="210"/>
    </location>
</feature>
<feature type="region of interest" description="Disordered" evidence="4">
    <location>
        <begin position="1"/>
        <end position="71"/>
    </location>
</feature>
<accession>A0A182I7Y4</accession>
<dbReference type="PANTHER" id="PTHR21680">
    <property type="entry name" value="COILED-COIL DOMAIN-CONTAINING PROTEIN 124"/>
    <property type="match status" value="1"/>
</dbReference>
<dbReference type="Proteomes" id="UP000075840">
    <property type="component" value="Unassembled WGS sequence"/>
</dbReference>
<evidence type="ECO:0000313" key="6">
    <source>
        <dbReference type="EnsemblMetazoa" id="AARA009694-PA"/>
    </source>
</evidence>
<sequence>MPKKMGINPKAAEARERKAEAKKSANEKAAKAAEDAYWADDDKQLAKKKKQKEEEERRKAEAARKKAETKALLEQEMNSIKTTAKVPAPKITRSQIEADLEKRQRAIEASAAVPSKPKVVEKEVPLEENLNRVMADTEVAQTIDQAIAVLSVGDPSADRHPEKRMKAAYKAYEEEELKRLKLENPSLKLSQLKQMIFKNWQKAPENPLNQIRV</sequence>
<protein>
    <recommendedName>
        <fullName evidence="5">Coiled-coil domain-containing protein</fullName>
    </recommendedName>
</protein>
<dbReference type="EnsemblMetazoa" id="AARA009694-RA">
    <property type="protein sequence ID" value="AARA009694-PA"/>
    <property type="gene ID" value="AARA009694"/>
</dbReference>
<proteinExistence type="inferred from homology"/>
<dbReference type="GO" id="GO:0005634">
    <property type="term" value="C:nucleus"/>
    <property type="evidence" value="ECO:0007669"/>
    <property type="project" value="TreeGrafter"/>
</dbReference>
<dbReference type="GO" id="GO:0006366">
    <property type="term" value="P:transcription by RNA polymerase II"/>
    <property type="evidence" value="ECO:0007669"/>
    <property type="project" value="TreeGrafter"/>
</dbReference>
<dbReference type="InterPro" id="IPR054414">
    <property type="entry name" value="Ccdc124/Oxs1_C"/>
</dbReference>